<dbReference type="EMBL" id="KV429032">
    <property type="protein sequence ID" value="KZT75032.1"/>
    <property type="molecule type" value="Genomic_DNA"/>
</dbReference>
<dbReference type="Proteomes" id="UP000076727">
    <property type="component" value="Unassembled WGS sequence"/>
</dbReference>
<keyword evidence="8" id="KW-1185">Reference proteome</keyword>
<evidence type="ECO:0000313" key="8">
    <source>
        <dbReference type="Proteomes" id="UP000076727"/>
    </source>
</evidence>
<evidence type="ECO:0000313" key="7">
    <source>
        <dbReference type="EMBL" id="KZT75032.1"/>
    </source>
</evidence>
<feature type="transmembrane region" description="Helical" evidence="5">
    <location>
        <begin position="208"/>
        <end position="226"/>
    </location>
</feature>
<protein>
    <recommendedName>
        <fullName evidence="6">Sugar phosphate transporter domain-containing protein</fullName>
    </recommendedName>
</protein>
<proteinExistence type="predicted"/>
<evidence type="ECO:0000259" key="6">
    <source>
        <dbReference type="Pfam" id="PF03151"/>
    </source>
</evidence>
<keyword evidence="2 5" id="KW-0812">Transmembrane</keyword>
<feature type="transmembrane region" description="Helical" evidence="5">
    <location>
        <begin position="246"/>
        <end position="267"/>
    </location>
</feature>
<accession>A0A165UK59</accession>
<dbReference type="Pfam" id="PF03151">
    <property type="entry name" value="TPT"/>
    <property type="match status" value="1"/>
</dbReference>
<evidence type="ECO:0000256" key="4">
    <source>
        <dbReference type="ARBA" id="ARBA00023136"/>
    </source>
</evidence>
<keyword evidence="3 5" id="KW-1133">Transmembrane helix</keyword>
<feature type="transmembrane region" description="Helical" evidence="5">
    <location>
        <begin position="136"/>
        <end position="156"/>
    </location>
</feature>
<evidence type="ECO:0000256" key="3">
    <source>
        <dbReference type="ARBA" id="ARBA00022989"/>
    </source>
</evidence>
<feature type="domain" description="Sugar phosphate transporter" evidence="6">
    <location>
        <begin position="18"/>
        <end position="318"/>
    </location>
</feature>
<feature type="transmembrane region" description="Helical" evidence="5">
    <location>
        <begin position="16"/>
        <end position="34"/>
    </location>
</feature>
<evidence type="ECO:0000256" key="5">
    <source>
        <dbReference type="SAM" id="Phobius"/>
    </source>
</evidence>
<name>A0A165UK59_9APHY</name>
<evidence type="ECO:0000256" key="1">
    <source>
        <dbReference type="ARBA" id="ARBA00004141"/>
    </source>
</evidence>
<gene>
    <name evidence="7" type="ORF">DAEQUDRAFT_720244</name>
</gene>
<organism evidence="7 8">
    <name type="scientific">Daedalea quercina L-15889</name>
    <dbReference type="NCBI Taxonomy" id="1314783"/>
    <lineage>
        <taxon>Eukaryota</taxon>
        <taxon>Fungi</taxon>
        <taxon>Dikarya</taxon>
        <taxon>Basidiomycota</taxon>
        <taxon>Agaricomycotina</taxon>
        <taxon>Agaricomycetes</taxon>
        <taxon>Polyporales</taxon>
        <taxon>Fomitopsis</taxon>
    </lineage>
</organism>
<feature type="transmembrane region" description="Helical" evidence="5">
    <location>
        <begin position="86"/>
        <end position="104"/>
    </location>
</feature>
<dbReference type="OrthoDB" id="5547497at2759"/>
<sequence>MPSANDKAEAPEPWKVAAVVSFYMGAALVMVFVNKAVLNSSPELPMLFLFIQLTLAVILLHGAAFASATVQIPRLDTQTAKRLTPLILVNVIGLVFNTLCLRGVDASFFQIARGLVLPLTIAVSSMHTRTTPSMRVLLAATIVSIGFFVGVAPSSLPSFSVEATSTPSRSTASGLSIFYGVLSSVFIAVHSVLIKMSLPHANNSTIQLAYWQNLGSALFLAPVILLQGELGKLSELRGIPSWNGSIFVWGSLITGVFGFLLCVAGLLSVKVTSPITHMFSSAARSVIQTLLGVWLFNDLLTTNRAASILVITLGTVYYTWVKAVETAPRPQPGGKDLEANTSLMKESDSALEEVAMEMQDNKRTGRD</sequence>
<dbReference type="PANTHER" id="PTHR11132">
    <property type="entry name" value="SOLUTE CARRIER FAMILY 35"/>
    <property type="match status" value="1"/>
</dbReference>
<feature type="transmembrane region" description="Helical" evidence="5">
    <location>
        <begin position="46"/>
        <end position="66"/>
    </location>
</feature>
<evidence type="ECO:0000256" key="2">
    <source>
        <dbReference type="ARBA" id="ARBA00022692"/>
    </source>
</evidence>
<reference evidence="7 8" key="1">
    <citation type="journal article" date="2016" name="Mol. Biol. Evol.">
        <title>Comparative Genomics of Early-Diverging Mushroom-Forming Fungi Provides Insights into the Origins of Lignocellulose Decay Capabilities.</title>
        <authorList>
            <person name="Nagy L.G."/>
            <person name="Riley R."/>
            <person name="Tritt A."/>
            <person name="Adam C."/>
            <person name="Daum C."/>
            <person name="Floudas D."/>
            <person name="Sun H."/>
            <person name="Yadav J.S."/>
            <person name="Pangilinan J."/>
            <person name="Larsson K.H."/>
            <person name="Matsuura K."/>
            <person name="Barry K."/>
            <person name="Labutti K."/>
            <person name="Kuo R."/>
            <person name="Ohm R.A."/>
            <person name="Bhattacharya S.S."/>
            <person name="Shirouzu T."/>
            <person name="Yoshinaga Y."/>
            <person name="Martin F.M."/>
            <person name="Grigoriev I.V."/>
            <person name="Hibbett D.S."/>
        </authorList>
    </citation>
    <scope>NUCLEOTIDE SEQUENCE [LARGE SCALE GENOMIC DNA]</scope>
    <source>
        <strain evidence="7 8">L-15889</strain>
    </source>
</reference>
<dbReference type="GO" id="GO:0016020">
    <property type="term" value="C:membrane"/>
    <property type="evidence" value="ECO:0007669"/>
    <property type="project" value="UniProtKB-SubCell"/>
</dbReference>
<dbReference type="InterPro" id="IPR004853">
    <property type="entry name" value="Sugar_P_trans_dom"/>
</dbReference>
<dbReference type="AlphaFoldDB" id="A0A165UK59"/>
<comment type="subcellular location">
    <subcellularLocation>
        <location evidence="1">Membrane</location>
        <topology evidence="1">Multi-pass membrane protein</topology>
    </subcellularLocation>
</comment>
<keyword evidence="4 5" id="KW-0472">Membrane</keyword>
<feature type="transmembrane region" description="Helical" evidence="5">
    <location>
        <begin position="176"/>
        <end position="196"/>
    </location>
</feature>
<dbReference type="InterPro" id="IPR050186">
    <property type="entry name" value="TPT_transporter"/>
</dbReference>